<dbReference type="PROSITE" id="PS51796">
    <property type="entry name" value="MSS4"/>
    <property type="match status" value="1"/>
</dbReference>
<dbReference type="InterPro" id="IPR011323">
    <property type="entry name" value="Mss4/transl-control_tumour"/>
</dbReference>
<dbReference type="GO" id="GO:0008270">
    <property type="term" value="F:zinc ion binding"/>
    <property type="evidence" value="ECO:0007669"/>
    <property type="project" value="TreeGrafter"/>
</dbReference>
<dbReference type="FunFam" id="2.170.150.10:FF:000005">
    <property type="entry name" value="Guanine nucleotide exchange factor MSS4"/>
    <property type="match status" value="1"/>
</dbReference>
<gene>
    <name evidence="6" type="primary">LOC108681968</name>
    <name evidence="4" type="ORF">HAZT_HAZT010283</name>
</gene>
<reference evidence="4" key="2">
    <citation type="journal article" date="2018" name="Environ. Sci. Technol.">
        <title>The Toxicogenome of Hyalella azteca: A Model for Sediment Ecotoxicology and Evolutionary Toxicology.</title>
        <authorList>
            <person name="Poynton H.C."/>
            <person name="Hasenbein S."/>
            <person name="Benoit J.B."/>
            <person name="Sepulveda M.S."/>
            <person name="Poelchau M.F."/>
            <person name="Hughes D.S.T."/>
            <person name="Murali S.C."/>
            <person name="Chen S."/>
            <person name="Glastad K.M."/>
            <person name="Goodisman M.A.D."/>
            <person name="Werren J.H."/>
            <person name="Vineis J.H."/>
            <person name="Bowen J.L."/>
            <person name="Friedrich M."/>
            <person name="Jones J."/>
            <person name="Robertson H.M."/>
            <person name="Feyereisen R."/>
            <person name="Mechler-Hickson A."/>
            <person name="Mathers N."/>
            <person name="Lee C.E."/>
            <person name="Colbourne J.K."/>
            <person name="Biales A."/>
            <person name="Johnston J.S."/>
            <person name="Wellborn G.A."/>
            <person name="Rosendale A.J."/>
            <person name="Cridge A.G."/>
            <person name="Munoz-Torres M.C."/>
            <person name="Bain P.A."/>
            <person name="Manny A.R."/>
            <person name="Major K.M."/>
            <person name="Lambert F.N."/>
            <person name="Vulpe C.D."/>
            <person name="Tuck P."/>
            <person name="Blalock B.J."/>
            <person name="Lin Y.Y."/>
            <person name="Smith M.E."/>
            <person name="Ochoa-Acuna H."/>
            <person name="Chen M.M."/>
            <person name="Childers C.P."/>
            <person name="Qu J."/>
            <person name="Dugan S."/>
            <person name="Lee S.L."/>
            <person name="Chao H."/>
            <person name="Dinh H."/>
            <person name="Han Y."/>
            <person name="Doddapaneni H."/>
            <person name="Worley K.C."/>
            <person name="Muzny D.M."/>
            <person name="Gibbs R.A."/>
            <person name="Richards S."/>
        </authorList>
    </citation>
    <scope>NUCLEOTIDE SEQUENCE</scope>
    <source>
        <strain evidence="4">HAZT.00-mixed</strain>
        <tissue evidence="4">Whole organism</tissue>
    </source>
</reference>
<dbReference type="RefSeq" id="XP_018026542.1">
    <property type="nucleotide sequence ID" value="XM_018171053.2"/>
</dbReference>
<dbReference type="Pfam" id="PF04421">
    <property type="entry name" value="Mss4"/>
    <property type="match status" value="1"/>
</dbReference>
<dbReference type="KEGG" id="hazt:108681968"/>
<dbReference type="GO" id="GO:0007264">
    <property type="term" value="P:small GTPase-mediated signal transduction"/>
    <property type="evidence" value="ECO:0007669"/>
    <property type="project" value="InterPro"/>
</dbReference>
<dbReference type="PANTHER" id="PTHR13276:SF0">
    <property type="entry name" value="GUANINE NUCLEOTIDE EXCHANGE FACTOR MSS4"/>
    <property type="match status" value="1"/>
</dbReference>
<dbReference type="InterPro" id="IPR011057">
    <property type="entry name" value="Mss4-like_sf"/>
</dbReference>
<evidence type="ECO:0000256" key="2">
    <source>
        <dbReference type="ARBA" id="ARBA00022658"/>
    </source>
</evidence>
<keyword evidence="5" id="KW-1185">Reference proteome</keyword>
<dbReference type="GO" id="GO:0006892">
    <property type="term" value="P:post-Golgi vesicle-mediated transport"/>
    <property type="evidence" value="ECO:0007669"/>
    <property type="project" value="TreeGrafter"/>
</dbReference>
<reference evidence="4" key="1">
    <citation type="submission" date="2014-08" db="EMBL/GenBank/DDBJ databases">
        <authorList>
            <person name="Murali S."/>
            <person name="Richards S."/>
            <person name="Bandaranaike D."/>
            <person name="Bellair M."/>
            <person name="Blankenburg K."/>
            <person name="Chao H."/>
            <person name="Dinh H."/>
            <person name="Doddapaneni H."/>
            <person name="Dugan-Rocha S."/>
            <person name="Elkadiri S."/>
            <person name="Gnanaolivu R."/>
            <person name="Hughes D."/>
            <person name="Lee S."/>
            <person name="Li M."/>
            <person name="Ming W."/>
            <person name="Munidasa M."/>
            <person name="Muniz J."/>
            <person name="Nguyen L."/>
            <person name="Osuji N."/>
            <person name="Pu L.-L."/>
            <person name="Puazo M."/>
            <person name="Skinner E."/>
            <person name="Qu C."/>
            <person name="Quiroz J."/>
            <person name="Raj R."/>
            <person name="Weissenberger G."/>
            <person name="Xin Y."/>
            <person name="Zou X."/>
            <person name="Han Y."/>
            <person name="Worley K."/>
            <person name="Muzny D."/>
            <person name="Gibbs R."/>
        </authorList>
    </citation>
    <scope>NUCLEOTIDE SEQUENCE</scope>
    <source>
        <strain evidence="4">HAZT.00-mixed</strain>
        <tissue evidence="4">Whole organism</tissue>
    </source>
</reference>
<dbReference type="CTD" id="34142"/>
<dbReference type="GO" id="GO:0005829">
    <property type="term" value="C:cytosol"/>
    <property type="evidence" value="ECO:0007669"/>
    <property type="project" value="TreeGrafter"/>
</dbReference>
<proteinExistence type="predicted"/>
<keyword evidence="2" id="KW-0344">Guanine-nucleotide releasing factor</keyword>
<dbReference type="OrthoDB" id="30840at2759"/>
<organism evidence="4">
    <name type="scientific">Hyalella azteca</name>
    <name type="common">Amphipod</name>
    <dbReference type="NCBI Taxonomy" id="294128"/>
    <lineage>
        <taxon>Eukaryota</taxon>
        <taxon>Metazoa</taxon>
        <taxon>Ecdysozoa</taxon>
        <taxon>Arthropoda</taxon>
        <taxon>Crustacea</taxon>
        <taxon>Multicrustacea</taxon>
        <taxon>Malacostraca</taxon>
        <taxon>Eumalacostraca</taxon>
        <taxon>Peracarida</taxon>
        <taxon>Amphipoda</taxon>
        <taxon>Senticaudata</taxon>
        <taxon>Talitrida</taxon>
        <taxon>Talitroidea</taxon>
        <taxon>Hyalellidae</taxon>
        <taxon>Hyalella</taxon>
    </lineage>
</organism>
<reference evidence="4" key="3">
    <citation type="submission" date="2019-06" db="EMBL/GenBank/DDBJ databases">
        <authorList>
            <person name="Poynton C."/>
            <person name="Hasenbein S."/>
            <person name="Benoit J.B."/>
            <person name="Sepulveda M.S."/>
            <person name="Poelchau M.F."/>
            <person name="Murali S.C."/>
            <person name="Chen S."/>
            <person name="Glastad K.M."/>
            <person name="Werren J.H."/>
            <person name="Vineis J.H."/>
            <person name="Bowen J.L."/>
            <person name="Friedrich M."/>
            <person name="Jones J."/>
            <person name="Robertson H.M."/>
            <person name="Feyereisen R."/>
            <person name="Mechler-Hickson A."/>
            <person name="Mathers N."/>
            <person name="Lee C.E."/>
            <person name="Colbourne J.K."/>
            <person name="Biales A."/>
            <person name="Johnston J.S."/>
            <person name="Wellborn G.A."/>
            <person name="Rosendale A.J."/>
            <person name="Cridge A.G."/>
            <person name="Munoz-Torres M.C."/>
            <person name="Bain P.A."/>
            <person name="Manny A.R."/>
            <person name="Major K.M."/>
            <person name="Lambert F.N."/>
            <person name="Vulpe C.D."/>
            <person name="Tuck P."/>
            <person name="Blalock B.J."/>
            <person name="Lin Y.-Y."/>
            <person name="Smith M.E."/>
            <person name="Ochoa-Acuna H."/>
            <person name="Chen M.-J.M."/>
            <person name="Childers C.P."/>
            <person name="Qu J."/>
            <person name="Dugan S."/>
            <person name="Lee S.L."/>
            <person name="Chao H."/>
            <person name="Dinh H."/>
            <person name="Han Y."/>
            <person name="Doddapaneni H."/>
            <person name="Worley K.C."/>
            <person name="Muzny D.M."/>
            <person name="Gibbs R.A."/>
            <person name="Richards S."/>
        </authorList>
    </citation>
    <scope>NUCLEOTIDE SEQUENCE</scope>
    <source>
        <strain evidence="4">HAZT.00-mixed</strain>
        <tissue evidence="4">Whole organism</tissue>
    </source>
</reference>
<protein>
    <submittedName>
        <fullName evidence="6">Guanine nucleotide exchange factor MSS4 homolog</fullName>
    </submittedName>
</protein>
<dbReference type="InterPro" id="IPR007515">
    <property type="entry name" value="Mss4"/>
</dbReference>
<dbReference type="PANTHER" id="PTHR13276">
    <property type="entry name" value="GUANINE NUCLEOTIDE EXCHANGE FACTOR MSS4"/>
    <property type="match status" value="1"/>
</dbReference>
<accession>A0A6A0HB00</accession>
<dbReference type="SUPFAM" id="SSF51316">
    <property type="entry name" value="Mss4-like"/>
    <property type="match status" value="1"/>
</dbReference>
<evidence type="ECO:0000313" key="4">
    <source>
        <dbReference type="EMBL" id="KAA0202943.1"/>
    </source>
</evidence>
<dbReference type="Proteomes" id="UP000711488">
    <property type="component" value="Unassembled WGS sequence"/>
</dbReference>
<dbReference type="OMA" id="VPLMMQK"/>
<keyword evidence="1" id="KW-0813">Transport</keyword>
<dbReference type="GO" id="GO:0005085">
    <property type="term" value="F:guanyl-nucleotide exchange factor activity"/>
    <property type="evidence" value="ECO:0007669"/>
    <property type="project" value="UniProtKB-KW"/>
</dbReference>
<dbReference type="AlphaFoldDB" id="A0A6A0HB00"/>
<keyword evidence="3" id="KW-0653">Protein transport</keyword>
<evidence type="ECO:0000256" key="3">
    <source>
        <dbReference type="ARBA" id="ARBA00022927"/>
    </source>
</evidence>
<dbReference type="EMBL" id="JQDR03002726">
    <property type="protein sequence ID" value="KAA0202943.1"/>
    <property type="molecule type" value="Genomic_DNA"/>
</dbReference>
<dbReference type="GO" id="GO:0015031">
    <property type="term" value="P:protein transport"/>
    <property type="evidence" value="ECO:0007669"/>
    <property type="project" value="UniProtKB-KW"/>
</dbReference>
<dbReference type="GO" id="GO:0016020">
    <property type="term" value="C:membrane"/>
    <property type="evidence" value="ECO:0007669"/>
    <property type="project" value="TreeGrafter"/>
</dbReference>
<dbReference type="Proteomes" id="UP000694843">
    <property type="component" value="Unplaced"/>
</dbReference>
<sequence length="123" mass="13768">MASSDYETGQKVSADGRNIPAILCLYCDTTILNPNAASHTAQQLCLPTPTQKKDDPQTEELNDWWMVEDMFTFENIGFSNTVDGKKYLVCANCDKGPVGYHHLSSKQSFVALKRVKHVMESDH</sequence>
<evidence type="ECO:0000313" key="5">
    <source>
        <dbReference type="Proteomes" id="UP000694843"/>
    </source>
</evidence>
<dbReference type="GeneID" id="108681968"/>
<reference evidence="6" key="4">
    <citation type="submission" date="2025-04" db="UniProtKB">
        <authorList>
            <consortium name="RefSeq"/>
        </authorList>
    </citation>
    <scope>IDENTIFICATION</scope>
    <source>
        <tissue evidence="6">Whole organism</tissue>
    </source>
</reference>
<evidence type="ECO:0000313" key="6">
    <source>
        <dbReference type="RefSeq" id="XP_018026542.1"/>
    </source>
</evidence>
<dbReference type="Gene3D" id="2.170.150.10">
    <property type="entry name" value="Metal Binding Protein, Guanine Nucleotide Exchange Factor, Chain A"/>
    <property type="match status" value="1"/>
</dbReference>
<evidence type="ECO:0000256" key="1">
    <source>
        <dbReference type="ARBA" id="ARBA00022448"/>
    </source>
</evidence>
<name>A0A6A0HB00_HYAAZ</name>